<dbReference type="PANTHER" id="PTHR10366:SF483">
    <property type="entry name" value="CINNAMOYL COA REDUCTASE-LIKE PROTEIN"/>
    <property type="match status" value="1"/>
</dbReference>
<name>A0AAV8UAH4_9ROSI</name>
<evidence type="ECO:0000313" key="5">
    <source>
        <dbReference type="Proteomes" id="UP001159364"/>
    </source>
</evidence>
<evidence type="ECO:0000256" key="2">
    <source>
        <dbReference type="ARBA" id="ARBA00023002"/>
    </source>
</evidence>
<sequence length="101" mass="11051">MERLRELEGSLEERFNNRRFSAVLAKLTEVGSLVEAFEGCHGVFHTSAFADHAGVSGYAKSMAKIEVKATENVIKACARASSVRSCVLTSSLLACTWRLEL</sequence>
<keyword evidence="2" id="KW-0560">Oxidoreductase</keyword>
<organism evidence="4 5">
    <name type="scientific">Erythroxylum novogranatense</name>
    <dbReference type="NCBI Taxonomy" id="1862640"/>
    <lineage>
        <taxon>Eukaryota</taxon>
        <taxon>Viridiplantae</taxon>
        <taxon>Streptophyta</taxon>
        <taxon>Embryophyta</taxon>
        <taxon>Tracheophyta</taxon>
        <taxon>Spermatophyta</taxon>
        <taxon>Magnoliopsida</taxon>
        <taxon>eudicotyledons</taxon>
        <taxon>Gunneridae</taxon>
        <taxon>Pentapetalae</taxon>
        <taxon>rosids</taxon>
        <taxon>fabids</taxon>
        <taxon>Malpighiales</taxon>
        <taxon>Erythroxylaceae</taxon>
        <taxon>Erythroxylum</taxon>
    </lineage>
</organism>
<dbReference type="SUPFAM" id="SSF51735">
    <property type="entry name" value="NAD(P)-binding Rossmann-fold domains"/>
    <property type="match status" value="1"/>
</dbReference>
<dbReference type="PANTHER" id="PTHR10366">
    <property type="entry name" value="NAD DEPENDENT EPIMERASE/DEHYDRATASE"/>
    <property type="match status" value="1"/>
</dbReference>
<dbReference type="GO" id="GO:0006694">
    <property type="term" value="P:steroid biosynthetic process"/>
    <property type="evidence" value="ECO:0007669"/>
    <property type="project" value="InterPro"/>
</dbReference>
<evidence type="ECO:0000259" key="3">
    <source>
        <dbReference type="Pfam" id="PF01073"/>
    </source>
</evidence>
<gene>
    <name evidence="4" type="ORF">K2173_020359</name>
</gene>
<dbReference type="GO" id="GO:0016616">
    <property type="term" value="F:oxidoreductase activity, acting on the CH-OH group of donors, NAD or NADP as acceptor"/>
    <property type="evidence" value="ECO:0007669"/>
    <property type="project" value="InterPro"/>
</dbReference>
<reference evidence="4 5" key="1">
    <citation type="submission" date="2021-09" db="EMBL/GenBank/DDBJ databases">
        <title>Genomic insights and catalytic innovation underlie evolution of tropane alkaloids biosynthesis.</title>
        <authorList>
            <person name="Wang Y.-J."/>
            <person name="Tian T."/>
            <person name="Huang J.-P."/>
            <person name="Huang S.-X."/>
        </authorList>
    </citation>
    <scope>NUCLEOTIDE SEQUENCE [LARGE SCALE GENOMIC DNA]</scope>
    <source>
        <strain evidence="4">KIB-2018</strain>
        <tissue evidence="4">Leaf</tissue>
    </source>
</reference>
<dbReference type="Pfam" id="PF01073">
    <property type="entry name" value="3Beta_HSD"/>
    <property type="match status" value="1"/>
</dbReference>
<dbReference type="EMBL" id="JAIWQS010000001">
    <property type="protein sequence ID" value="KAJ8775355.1"/>
    <property type="molecule type" value="Genomic_DNA"/>
</dbReference>
<dbReference type="AlphaFoldDB" id="A0AAV8UAH4"/>
<dbReference type="Gene3D" id="3.40.50.720">
    <property type="entry name" value="NAD(P)-binding Rossmann-like Domain"/>
    <property type="match status" value="1"/>
</dbReference>
<dbReference type="Proteomes" id="UP001159364">
    <property type="component" value="Linkage Group LG01"/>
</dbReference>
<feature type="domain" description="3-beta hydroxysteroid dehydrogenase/isomerase" evidence="3">
    <location>
        <begin position="11"/>
        <end position="92"/>
    </location>
</feature>
<proteinExistence type="predicted"/>
<dbReference type="InterPro" id="IPR036291">
    <property type="entry name" value="NAD(P)-bd_dom_sf"/>
</dbReference>
<accession>A0AAV8UAH4</accession>
<evidence type="ECO:0000313" key="4">
    <source>
        <dbReference type="EMBL" id="KAJ8775355.1"/>
    </source>
</evidence>
<evidence type="ECO:0000256" key="1">
    <source>
        <dbReference type="ARBA" id="ARBA00022857"/>
    </source>
</evidence>
<comment type="caution">
    <text evidence="4">The sequence shown here is derived from an EMBL/GenBank/DDBJ whole genome shotgun (WGS) entry which is preliminary data.</text>
</comment>
<dbReference type="InterPro" id="IPR050425">
    <property type="entry name" value="NAD(P)_dehydrat-like"/>
</dbReference>
<keyword evidence="1" id="KW-0521">NADP</keyword>
<keyword evidence="5" id="KW-1185">Reference proteome</keyword>
<dbReference type="InterPro" id="IPR002225">
    <property type="entry name" value="3Beta_OHSteriod_DH/Estase"/>
</dbReference>
<protein>
    <recommendedName>
        <fullName evidence="3">3-beta hydroxysteroid dehydrogenase/isomerase domain-containing protein</fullName>
    </recommendedName>
</protein>